<dbReference type="Proteomes" id="UP000002410">
    <property type="component" value="Chromosome"/>
</dbReference>
<gene>
    <name evidence="1" type="ordered locus">CLI_3260</name>
</gene>
<dbReference type="KEGG" id="cbf:CLI_3260"/>
<dbReference type="HOGENOM" id="CLU_3249331_0_0_9"/>
<name>A7GI62_CLOBL</name>
<accession>A7GI62</accession>
<organism evidence="1 2">
    <name type="scientific">Clostridium botulinum (strain Langeland / NCTC 10281 / Type F)</name>
    <dbReference type="NCBI Taxonomy" id="441772"/>
    <lineage>
        <taxon>Bacteria</taxon>
        <taxon>Bacillati</taxon>
        <taxon>Bacillota</taxon>
        <taxon>Clostridia</taxon>
        <taxon>Eubacteriales</taxon>
        <taxon>Clostridiaceae</taxon>
        <taxon>Clostridium</taxon>
    </lineage>
</organism>
<dbReference type="EMBL" id="CP000728">
    <property type="protein sequence ID" value="ABS40304.1"/>
    <property type="molecule type" value="Genomic_DNA"/>
</dbReference>
<dbReference type="RefSeq" id="WP_012100889.1">
    <property type="nucleotide sequence ID" value="NC_009699.1"/>
</dbReference>
<protein>
    <submittedName>
        <fullName evidence="1">Uncharacterized protein</fullName>
    </submittedName>
</protein>
<dbReference type="AlphaFoldDB" id="A7GI62"/>
<reference evidence="2" key="1">
    <citation type="submission" date="2007-06" db="EMBL/GenBank/DDBJ databases">
        <authorList>
            <person name="Brinkac L.M."/>
            <person name="Daugherty S."/>
            <person name="Dodson R.J."/>
            <person name="Madupu R."/>
            <person name="Brown J.L."/>
            <person name="Bruce D."/>
            <person name="Detter C."/>
            <person name="Munk C."/>
            <person name="Smith L.A."/>
            <person name="Smith T.J."/>
            <person name="White O."/>
            <person name="Brettin T.S."/>
        </authorList>
    </citation>
    <scope>NUCLEOTIDE SEQUENCE [LARGE SCALE GENOMIC DNA]</scope>
    <source>
        <strain evidence="2">Langeland / NCTC 10281 / Type F</strain>
    </source>
</reference>
<proteinExistence type="predicted"/>
<evidence type="ECO:0000313" key="1">
    <source>
        <dbReference type="EMBL" id="ABS40304.1"/>
    </source>
</evidence>
<evidence type="ECO:0000313" key="2">
    <source>
        <dbReference type="Proteomes" id="UP000002410"/>
    </source>
</evidence>
<sequence>MTDIDNMDIFYYFDVLAYRNKTISKTGKRKEEDVYIDQISWL</sequence>